<dbReference type="AlphaFoldDB" id="A0A4R6T9B3"/>
<protein>
    <submittedName>
        <fullName evidence="1">Uncharacterized protein</fullName>
    </submittedName>
</protein>
<name>A0A4R6T9B3_9BACT</name>
<dbReference type="RefSeq" id="WP_133553559.1">
    <property type="nucleotide sequence ID" value="NZ_SNYF01000005.1"/>
</dbReference>
<evidence type="ECO:0000313" key="2">
    <source>
        <dbReference type="Proteomes" id="UP000294535"/>
    </source>
</evidence>
<comment type="caution">
    <text evidence="1">The sequence shown here is derived from an EMBL/GenBank/DDBJ whole genome shotgun (WGS) entry which is preliminary data.</text>
</comment>
<dbReference type="OrthoDB" id="823976at2"/>
<evidence type="ECO:0000313" key="1">
    <source>
        <dbReference type="EMBL" id="TDQ19341.1"/>
    </source>
</evidence>
<proteinExistence type="predicted"/>
<reference evidence="1 2" key="1">
    <citation type="submission" date="2019-03" db="EMBL/GenBank/DDBJ databases">
        <title>Genomic Encyclopedia of Type Strains, Phase III (KMG-III): the genomes of soil and plant-associated and newly described type strains.</title>
        <authorList>
            <person name="Whitman W."/>
        </authorList>
    </citation>
    <scope>NUCLEOTIDE SEQUENCE [LARGE SCALE GENOMIC DNA]</scope>
    <source>
        <strain evidence="1 2">CECT 8446</strain>
    </source>
</reference>
<accession>A0A4R6T9B3</accession>
<dbReference type="Proteomes" id="UP000294535">
    <property type="component" value="Unassembled WGS sequence"/>
</dbReference>
<dbReference type="EMBL" id="SNYF01000005">
    <property type="protein sequence ID" value="TDQ19341.1"/>
    <property type="molecule type" value="Genomic_DNA"/>
</dbReference>
<keyword evidence="2" id="KW-1185">Reference proteome</keyword>
<gene>
    <name evidence="1" type="ORF">DFQ04_1162</name>
</gene>
<organism evidence="1 2">
    <name type="scientific">Algoriphagus boseongensis</name>
    <dbReference type="NCBI Taxonomy" id="1442587"/>
    <lineage>
        <taxon>Bacteria</taxon>
        <taxon>Pseudomonadati</taxon>
        <taxon>Bacteroidota</taxon>
        <taxon>Cytophagia</taxon>
        <taxon>Cytophagales</taxon>
        <taxon>Cyclobacteriaceae</taxon>
        <taxon>Algoriphagus</taxon>
    </lineage>
</organism>
<sequence length="212" mass="23538">MKSWLRNTFTSGLLFGFLAIIPGCEIFCTDSCGCGPTTPPKSVEIRSFEVLTLSSDNKEVNPSETKPFDQVVKAFRINEFNLVSELPGELGFHWGLGTALACSPAPLSSKEKLIDLQVINTKEVQLGDGTTLQAGQDITELFGFKNFFQSQLISLSEFLKEPQFLYLGEFITTGFMMDPGKNIDLELDFILKLEKGKEFLIPKEVLKIGPKN</sequence>